<protein>
    <submittedName>
        <fullName evidence="1">Uncharacterized protein</fullName>
    </submittedName>
</protein>
<gene>
    <name evidence="1" type="ORF">NDU88_006478</name>
</gene>
<evidence type="ECO:0000313" key="2">
    <source>
        <dbReference type="Proteomes" id="UP001066276"/>
    </source>
</evidence>
<name>A0AAV7TE14_PLEWA</name>
<dbReference type="EMBL" id="JANPWB010000007">
    <property type="protein sequence ID" value="KAJ1174658.1"/>
    <property type="molecule type" value="Genomic_DNA"/>
</dbReference>
<dbReference type="Proteomes" id="UP001066276">
    <property type="component" value="Chromosome 4_1"/>
</dbReference>
<feature type="non-terminal residue" evidence="1">
    <location>
        <position position="55"/>
    </location>
</feature>
<feature type="non-terminal residue" evidence="1">
    <location>
        <position position="1"/>
    </location>
</feature>
<accession>A0AAV7TE14</accession>
<proteinExistence type="predicted"/>
<comment type="caution">
    <text evidence="1">The sequence shown here is derived from an EMBL/GenBank/DDBJ whole genome shotgun (WGS) entry which is preliminary data.</text>
</comment>
<organism evidence="1 2">
    <name type="scientific">Pleurodeles waltl</name>
    <name type="common">Iberian ribbed newt</name>
    <dbReference type="NCBI Taxonomy" id="8319"/>
    <lineage>
        <taxon>Eukaryota</taxon>
        <taxon>Metazoa</taxon>
        <taxon>Chordata</taxon>
        <taxon>Craniata</taxon>
        <taxon>Vertebrata</taxon>
        <taxon>Euteleostomi</taxon>
        <taxon>Amphibia</taxon>
        <taxon>Batrachia</taxon>
        <taxon>Caudata</taxon>
        <taxon>Salamandroidea</taxon>
        <taxon>Salamandridae</taxon>
        <taxon>Pleurodelinae</taxon>
        <taxon>Pleurodeles</taxon>
    </lineage>
</organism>
<keyword evidence="2" id="KW-1185">Reference proteome</keyword>
<reference evidence="1" key="1">
    <citation type="journal article" date="2022" name="bioRxiv">
        <title>Sequencing and chromosome-scale assembly of the giantPleurodeles waltlgenome.</title>
        <authorList>
            <person name="Brown T."/>
            <person name="Elewa A."/>
            <person name="Iarovenko S."/>
            <person name="Subramanian E."/>
            <person name="Araus A.J."/>
            <person name="Petzold A."/>
            <person name="Susuki M."/>
            <person name="Suzuki K.-i.T."/>
            <person name="Hayashi T."/>
            <person name="Toyoda A."/>
            <person name="Oliveira C."/>
            <person name="Osipova E."/>
            <person name="Leigh N.D."/>
            <person name="Simon A."/>
            <person name="Yun M.H."/>
        </authorList>
    </citation>
    <scope>NUCLEOTIDE SEQUENCE</scope>
    <source>
        <strain evidence="1">20211129_DDA</strain>
        <tissue evidence="1">Liver</tissue>
    </source>
</reference>
<dbReference type="AlphaFoldDB" id="A0AAV7TE14"/>
<evidence type="ECO:0000313" key="1">
    <source>
        <dbReference type="EMBL" id="KAJ1174658.1"/>
    </source>
</evidence>
<sequence length="55" mass="5767">GGSTQVTQVVAVAWESSLQCLSSEARAGGIGCRVRSLTLPAGRESSLNVFFLLQK</sequence>